<proteinExistence type="inferred from homology"/>
<keyword evidence="2 5" id="KW-0489">Methyltransferase</keyword>
<evidence type="ECO:0000313" key="5">
    <source>
        <dbReference type="EMBL" id="MCQ4841175.1"/>
    </source>
</evidence>
<sequence length="263" mass="29423">MPENAEIDGGRFFDWGRASQEYAKYRDIYPEEFYQRIVGAGLCVKGQRVLDLGTGTGVLPRNLYRYGAEFVGTDISPQQIGQARALSAAGGMDIAYECVAAEECRYPDGSFDVATACQCFFYFNHQVLAPRLSRMLKPDGRLALLYMAWLPGEDTIAAASEKLVLRYNPSWSGGGETRHEIFVPQVYEQYFEAESSQVFDLQVPFTRESWNGRIKACRGIGASLSGEEIAGFEREHRALLAACAPEEFQILHYAAITVLKRRV</sequence>
<keyword evidence="3" id="KW-0808">Transferase</keyword>
<dbReference type="GO" id="GO:0008168">
    <property type="term" value="F:methyltransferase activity"/>
    <property type="evidence" value="ECO:0007669"/>
    <property type="project" value="UniProtKB-KW"/>
</dbReference>
<accession>A0ABT1S301</accession>
<evidence type="ECO:0000259" key="4">
    <source>
        <dbReference type="Pfam" id="PF08241"/>
    </source>
</evidence>
<dbReference type="Proteomes" id="UP001524473">
    <property type="component" value="Unassembled WGS sequence"/>
</dbReference>
<organism evidence="5 6">
    <name type="scientific">Neglectibacter timonensis</name>
    <dbReference type="NCBI Taxonomy" id="1776382"/>
    <lineage>
        <taxon>Bacteria</taxon>
        <taxon>Bacillati</taxon>
        <taxon>Bacillota</taxon>
        <taxon>Clostridia</taxon>
        <taxon>Eubacteriales</taxon>
        <taxon>Oscillospiraceae</taxon>
        <taxon>Neglectibacter</taxon>
    </lineage>
</organism>
<evidence type="ECO:0000256" key="1">
    <source>
        <dbReference type="ARBA" id="ARBA00008361"/>
    </source>
</evidence>
<dbReference type="PANTHER" id="PTHR44942">
    <property type="entry name" value="METHYLTRANSF_11 DOMAIN-CONTAINING PROTEIN"/>
    <property type="match status" value="1"/>
</dbReference>
<protein>
    <submittedName>
        <fullName evidence="5">Methyltransferase domain-containing protein</fullName>
    </submittedName>
</protein>
<dbReference type="Gene3D" id="3.40.50.150">
    <property type="entry name" value="Vaccinia Virus protein VP39"/>
    <property type="match status" value="1"/>
</dbReference>
<gene>
    <name evidence="5" type="ORF">NE695_14765</name>
</gene>
<dbReference type="InterPro" id="IPR051052">
    <property type="entry name" value="Diverse_substrate_MTase"/>
</dbReference>
<reference evidence="5 6" key="1">
    <citation type="submission" date="2022-06" db="EMBL/GenBank/DDBJ databases">
        <title>Isolation of gut microbiota from human fecal samples.</title>
        <authorList>
            <person name="Pamer E.G."/>
            <person name="Barat B."/>
            <person name="Waligurski E."/>
            <person name="Medina S."/>
            <person name="Paddock L."/>
            <person name="Mostad J."/>
        </authorList>
    </citation>
    <scope>NUCLEOTIDE SEQUENCE [LARGE SCALE GENOMIC DNA]</scope>
    <source>
        <strain evidence="5 6">DFI.9.73</strain>
    </source>
</reference>
<keyword evidence="6" id="KW-1185">Reference proteome</keyword>
<dbReference type="EMBL" id="JANFZH010000040">
    <property type="protein sequence ID" value="MCQ4841175.1"/>
    <property type="molecule type" value="Genomic_DNA"/>
</dbReference>
<dbReference type="GeneID" id="90531097"/>
<evidence type="ECO:0000256" key="2">
    <source>
        <dbReference type="ARBA" id="ARBA00022603"/>
    </source>
</evidence>
<dbReference type="PANTHER" id="PTHR44942:SF4">
    <property type="entry name" value="METHYLTRANSFERASE TYPE 11 DOMAIN-CONTAINING PROTEIN"/>
    <property type="match status" value="1"/>
</dbReference>
<feature type="domain" description="Methyltransferase type 11" evidence="4">
    <location>
        <begin position="50"/>
        <end position="143"/>
    </location>
</feature>
<evidence type="ECO:0000256" key="3">
    <source>
        <dbReference type="ARBA" id="ARBA00022679"/>
    </source>
</evidence>
<dbReference type="Pfam" id="PF08241">
    <property type="entry name" value="Methyltransf_11"/>
    <property type="match status" value="1"/>
</dbReference>
<dbReference type="InterPro" id="IPR029063">
    <property type="entry name" value="SAM-dependent_MTases_sf"/>
</dbReference>
<dbReference type="GO" id="GO:0032259">
    <property type="term" value="P:methylation"/>
    <property type="evidence" value="ECO:0007669"/>
    <property type="project" value="UniProtKB-KW"/>
</dbReference>
<comment type="similarity">
    <text evidence="1">Belongs to the methyltransferase superfamily.</text>
</comment>
<dbReference type="RefSeq" id="WP_066860197.1">
    <property type="nucleotide sequence ID" value="NZ_CABKVV010000009.1"/>
</dbReference>
<evidence type="ECO:0000313" key="6">
    <source>
        <dbReference type="Proteomes" id="UP001524473"/>
    </source>
</evidence>
<comment type="caution">
    <text evidence="5">The sequence shown here is derived from an EMBL/GenBank/DDBJ whole genome shotgun (WGS) entry which is preliminary data.</text>
</comment>
<dbReference type="InterPro" id="IPR013216">
    <property type="entry name" value="Methyltransf_11"/>
</dbReference>
<name>A0ABT1S301_9FIRM</name>
<dbReference type="CDD" id="cd02440">
    <property type="entry name" value="AdoMet_MTases"/>
    <property type="match status" value="1"/>
</dbReference>
<dbReference type="SUPFAM" id="SSF53335">
    <property type="entry name" value="S-adenosyl-L-methionine-dependent methyltransferases"/>
    <property type="match status" value="1"/>
</dbReference>